<protein>
    <submittedName>
        <fullName evidence="1">Uncharacterized protein</fullName>
    </submittedName>
</protein>
<organism evidence="1 2">
    <name type="scientific">Parasedimentitalea huanghaiensis</name>
    <dbReference type="NCBI Taxonomy" id="2682100"/>
    <lineage>
        <taxon>Bacteria</taxon>
        <taxon>Pseudomonadati</taxon>
        <taxon>Pseudomonadota</taxon>
        <taxon>Alphaproteobacteria</taxon>
        <taxon>Rhodobacterales</taxon>
        <taxon>Paracoccaceae</taxon>
        <taxon>Parasedimentitalea</taxon>
    </lineage>
</organism>
<dbReference type="Proteomes" id="UP000478892">
    <property type="component" value="Unassembled WGS sequence"/>
</dbReference>
<dbReference type="RefSeq" id="WP_157023430.1">
    <property type="nucleotide sequence ID" value="NZ_WQLV01000009.1"/>
</dbReference>
<dbReference type="AlphaFoldDB" id="A0A6L6WGZ4"/>
<comment type="caution">
    <text evidence="1">The sequence shown here is derived from an EMBL/GenBank/DDBJ whole genome shotgun (WGS) entry which is preliminary data.</text>
</comment>
<name>A0A6L6WGZ4_9RHOB</name>
<reference evidence="1 2" key="1">
    <citation type="submission" date="2019-12" db="EMBL/GenBank/DDBJ databases">
        <authorList>
            <person name="Zhang Y.-J."/>
        </authorList>
    </citation>
    <scope>NUCLEOTIDE SEQUENCE [LARGE SCALE GENOMIC DNA]</scope>
    <source>
        <strain evidence="1 2">CY05</strain>
    </source>
</reference>
<sequence length="186" mass="21272">MTDKEIAEQRQSQSQRNQAFKSAFAEWLKSHFPRMEVADINAYLREKWKQVRPTHPEIWRAHQIGKLGPRIDGETAFTLLRQCGFDGAIKVRRAKSAVDATASVHFLWVETVEGHEVVIVGFVDATSLLDVASWSELARTPSSPPLNSKTQWLASQNKQFMIDRDSLSITEPKFLRPLPRKLVYLN</sequence>
<keyword evidence="2" id="KW-1185">Reference proteome</keyword>
<proteinExistence type="predicted"/>
<evidence type="ECO:0000313" key="2">
    <source>
        <dbReference type="Proteomes" id="UP000478892"/>
    </source>
</evidence>
<gene>
    <name evidence="1" type="ORF">GO984_14965</name>
</gene>
<accession>A0A6L6WGZ4</accession>
<evidence type="ECO:0000313" key="1">
    <source>
        <dbReference type="EMBL" id="MVO17113.1"/>
    </source>
</evidence>
<dbReference type="EMBL" id="WQLV01000009">
    <property type="protein sequence ID" value="MVO17113.1"/>
    <property type="molecule type" value="Genomic_DNA"/>
</dbReference>